<dbReference type="AlphaFoldDB" id="F5XFB1"/>
<feature type="transmembrane region" description="Helical" evidence="1">
    <location>
        <begin position="33"/>
        <end position="50"/>
    </location>
</feature>
<evidence type="ECO:0000313" key="2">
    <source>
        <dbReference type="EMBL" id="BAK37849.1"/>
    </source>
</evidence>
<accession>F5XFB1</accession>
<dbReference type="EMBL" id="AP012204">
    <property type="protein sequence ID" value="BAK37849.1"/>
    <property type="molecule type" value="Genomic_DNA"/>
</dbReference>
<dbReference type="STRING" id="1032480.MLP_48350"/>
<gene>
    <name evidence="2" type="ordered locus">MLP_48350</name>
</gene>
<feature type="transmembrane region" description="Helical" evidence="1">
    <location>
        <begin position="56"/>
        <end position="75"/>
    </location>
</feature>
<keyword evidence="1" id="KW-0812">Transmembrane</keyword>
<evidence type="ECO:0000256" key="1">
    <source>
        <dbReference type="SAM" id="Phobius"/>
    </source>
</evidence>
<reference evidence="2 3" key="1">
    <citation type="submission" date="2011-05" db="EMBL/GenBank/DDBJ databases">
        <title>Whole genome sequence of Microlunatus phosphovorus NM-1.</title>
        <authorList>
            <person name="Hosoyama A."/>
            <person name="Sasaki K."/>
            <person name="Harada T."/>
            <person name="Igarashi R."/>
            <person name="Kawakoshi A."/>
            <person name="Sasagawa M."/>
            <person name="Fukada J."/>
            <person name="Nakamura S."/>
            <person name="Katano Y."/>
            <person name="Hanada S."/>
            <person name="Kamagata Y."/>
            <person name="Nakamura N."/>
            <person name="Yamazaki S."/>
            <person name="Fujita N."/>
        </authorList>
    </citation>
    <scope>NUCLEOTIDE SEQUENCE [LARGE SCALE GENOMIC DNA]</scope>
    <source>
        <strain evidence="3">ATCC 700054 / DSM 10555 / JCM 9379 / NBRC 101784 / NCIMB 13414 / VKM Ac-1990 / NM-1</strain>
    </source>
</reference>
<proteinExistence type="predicted"/>
<name>F5XFB1_MICPN</name>
<dbReference type="KEGG" id="mph:MLP_48350"/>
<keyword evidence="3" id="KW-1185">Reference proteome</keyword>
<keyword evidence="1" id="KW-1133">Transmembrane helix</keyword>
<dbReference type="HOGENOM" id="CLU_1123521_0_0_11"/>
<dbReference type="Proteomes" id="UP000007947">
    <property type="component" value="Chromosome"/>
</dbReference>
<protein>
    <submittedName>
        <fullName evidence="2">Uncharacterized protein</fullName>
    </submittedName>
</protein>
<evidence type="ECO:0000313" key="3">
    <source>
        <dbReference type="Proteomes" id="UP000007947"/>
    </source>
</evidence>
<keyword evidence="1" id="KW-0472">Membrane</keyword>
<sequence>MGAVTTAPVSAPAQLARTGTATRKQTAPARQRISTAVLVVGTVLSLGSLAGPDWMLRAGVVIALASAVASCALAWRELYLTKRKHAQELITVGRRHSADLRAERQHNADVLSTVSERAKRWRSEVDRQQTQIAGLRVEVAALSSDLGSVRRQLVHANKTVSGLREAVRDRDVELSLMRSVPLSSAAPGAVETAAGVHALPRRVRVERADRPAAAEAVTPSVGEARLVISQHPVEPAMPNFEADRRPA</sequence>
<organism evidence="2 3">
    <name type="scientific">Microlunatus phosphovorus (strain ATCC 700054 / DSM 10555 / JCM 9379 / NBRC 101784 / NCIMB 13414 / VKM Ac-1990 / NM-1)</name>
    <dbReference type="NCBI Taxonomy" id="1032480"/>
    <lineage>
        <taxon>Bacteria</taxon>
        <taxon>Bacillati</taxon>
        <taxon>Actinomycetota</taxon>
        <taxon>Actinomycetes</taxon>
        <taxon>Propionibacteriales</taxon>
        <taxon>Propionibacteriaceae</taxon>
        <taxon>Microlunatus</taxon>
    </lineage>
</organism>